<dbReference type="Proteomes" id="UP001295684">
    <property type="component" value="Unassembled WGS sequence"/>
</dbReference>
<evidence type="ECO:0000313" key="3">
    <source>
        <dbReference type="EMBL" id="CAI2363168.1"/>
    </source>
</evidence>
<feature type="compositionally biased region" description="Acidic residues" evidence="2">
    <location>
        <begin position="32"/>
        <end position="41"/>
    </location>
</feature>
<feature type="region of interest" description="Disordered" evidence="2">
    <location>
        <begin position="1"/>
        <end position="41"/>
    </location>
</feature>
<protein>
    <submittedName>
        <fullName evidence="3">Uncharacterized protein</fullName>
    </submittedName>
</protein>
<feature type="coiled-coil region" evidence="1">
    <location>
        <begin position="206"/>
        <end position="240"/>
    </location>
</feature>
<organism evidence="3 4">
    <name type="scientific">Euplotes crassus</name>
    <dbReference type="NCBI Taxonomy" id="5936"/>
    <lineage>
        <taxon>Eukaryota</taxon>
        <taxon>Sar</taxon>
        <taxon>Alveolata</taxon>
        <taxon>Ciliophora</taxon>
        <taxon>Intramacronucleata</taxon>
        <taxon>Spirotrichea</taxon>
        <taxon>Hypotrichia</taxon>
        <taxon>Euplotida</taxon>
        <taxon>Euplotidae</taxon>
        <taxon>Moneuplotes</taxon>
    </lineage>
</organism>
<name>A0AAD1U728_EUPCR</name>
<dbReference type="EMBL" id="CAMPGE010004320">
    <property type="protein sequence ID" value="CAI2363168.1"/>
    <property type="molecule type" value="Genomic_DNA"/>
</dbReference>
<evidence type="ECO:0000256" key="2">
    <source>
        <dbReference type="SAM" id="MobiDB-lite"/>
    </source>
</evidence>
<gene>
    <name evidence="3" type="ORF">ECRASSUSDP1_LOCUS4498</name>
</gene>
<comment type="caution">
    <text evidence="3">The sequence shown here is derived from an EMBL/GenBank/DDBJ whole genome shotgun (WGS) entry which is preliminary data.</text>
</comment>
<sequence length="458" mass="54165">MSEEKEILDMEESSEDELPRLEVSKKMSSYPEEFDDDDSDEMPQLVVWNKRSSSENSNFRVKISDKKILGVKFGANRRKTQDIRKNSGMSLQLGNEEAGDLPLTIEEEPHNETEDTQIYEEINEDGEQDADIDLKYLINKLKIEEQLELVHPEIKKTYNDGLKMQQYTPNNLNRLKERKRMKKHYQQYAVEKKVSQPVYQKERIDSKNLEEDNRIKTERIKELQQTYKHEVNSLRQIIKENHKDEFHAYGELRVINQKLSQEIFHLKNQLTSEKYKNERIHREIKDYGVEIKKILNKEIKDLNILKKDLVEQKAKYKYLQKKYKEALERDTKEEGVDQQISRQDSLNKMDEDRMEMILDSKTKEIIELLNKEGESEISPIDENTKTAQNEASFFAKQSMLDEIQDYRKPISNISSLTGNKMPTMAKLPKKPKPSSAFEYEIEENELSYRSSLHPDIED</sequence>
<feature type="coiled-coil region" evidence="1">
    <location>
        <begin position="292"/>
        <end position="329"/>
    </location>
</feature>
<proteinExistence type="predicted"/>
<feature type="region of interest" description="Disordered" evidence="2">
    <location>
        <begin position="412"/>
        <end position="435"/>
    </location>
</feature>
<accession>A0AAD1U728</accession>
<keyword evidence="1" id="KW-0175">Coiled coil</keyword>
<keyword evidence="4" id="KW-1185">Reference proteome</keyword>
<evidence type="ECO:0000256" key="1">
    <source>
        <dbReference type="SAM" id="Coils"/>
    </source>
</evidence>
<evidence type="ECO:0000313" key="4">
    <source>
        <dbReference type="Proteomes" id="UP001295684"/>
    </source>
</evidence>
<dbReference type="AlphaFoldDB" id="A0AAD1U728"/>
<reference evidence="3" key="1">
    <citation type="submission" date="2023-07" db="EMBL/GenBank/DDBJ databases">
        <authorList>
            <consortium name="AG Swart"/>
            <person name="Singh M."/>
            <person name="Singh A."/>
            <person name="Seah K."/>
            <person name="Emmerich C."/>
        </authorList>
    </citation>
    <scope>NUCLEOTIDE SEQUENCE</scope>
    <source>
        <strain evidence="3">DP1</strain>
    </source>
</reference>